<accession>A0A4P9ZF17</accession>
<name>A0A4P9ZF17_9ASCO</name>
<dbReference type="OrthoDB" id="4080041at2759"/>
<feature type="region of interest" description="Disordered" evidence="1">
    <location>
        <begin position="392"/>
        <end position="417"/>
    </location>
</feature>
<evidence type="ECO:0000313" key="2">
    <source>
        <dbReference type="EMBL" id="RKP31604.1"/>
    </source>
</evidence>
<evidence type="ECO:0000313" key="3">
    <source>
        <dbReference type="Proteomes" id="UP000268321"/>
    </source>
</evidence>
<sequence>MSGVVRTKVADYLSTRNELWSRYLSLISLSEPALRDRLGHLHEFDLLSYSYHALQAYCELSKCKWDREHRHILDELAAINARVELRLPVYELCEAVPPLYVLRRELRESARKAARTSHVLISSLASLDTLTALTRELAETDEFLPEPLATAVARGRDLRALGGSVRTETHAAPNAKQTSCGSSEVAPVVISSEGTSSEVSPVARSDIGAVPLVSVQTLVTVQKQTVALTQAASTAPVPAQPVPAQPASTPKTAAVSVSPPERAPVAALFPASGKPHTELTEVVTSAEPTRAAGGLNRAVAAPTSAAVAPIIASAVVVSPAPTTPQYPPSSILDIPIQMRAFTFEPESHEKVLALPNTLVTGAPAITPATMQNGANTTAETDKPLLMHFKSKNAAPLENPRKRPPPAETQSPPKRPHEESAILRLNTWNVEHVKCLITACYKFPDTANEAVQHAFQKEFLVRLSVDEARALRLHYGLIPTRAERYKYHIQAFHLVAQHFFENRANYVVTPWAEIRVQFSRRTGINISDWEVKGRYNLYLFHRKIFGRLGEPSSNYHDLVSRFQRLVNPNHKSPLSYIRLTDQRVWQSREIEALIEAERQVPQSIKARLSVMAHYIKLKTGKMFDTAEIARRLKLSDVAQGVRGKVGQKDAAGPKSSSFGPDSFGPAPDSLRASGSANTIGSAGRPRPAPLPHKRHAPRNSDPKNADPRNSEPPRRAEPRSAPPFNEFDILFEYIRKSTKDDAYYRHKLPNSILTEFWNMEKSKSLLSTVEYISRIDPQCKDNTLRVARQNMIKIAMLRLLRDHQVKLQPSLVQSRLQRMMEVDVFDEQQCSLINEYLNR</sequence>
<dbReference type="EMBL" id="ML004439">
    <property type="protein sequence ID" value="RKP31604.1"/>
    <property type="molecule type" value="Genomic_DNA"/>
</dbReference>
<reference evidence="3" key="1">
    <citation type="journal article" date="2018" name="Nat. Microbiol.">
        <title>Leveraging single-cell genomics to expand the fungal tree of life.</title>
        <authorList>
            <person name="Ahrendt S.R."/>
            <person name="Quandt C.A."/>
            <person name="Ciobanu D."/>
            <person name="Clum A."/>
            <person name="Salamov A."/>
            <person name="Andreopoulos B."/>
            <person name="Cheng J.F."/>
            <person name="Woyke T."/>
            <person name="Pelin A."/>
            <person name="Henrissat B."/>
            <person name="Reynolds N.K."/>
            <person name="Benny G.L."/>
            <person name="Smith M.E."/>
            <person name="James T.Y."/>
            <person name="Grigoriev I.V."/>
        </authorList>
    </citation>
    <scope>NUCLEOTIDE SEQUENCE [LARGE SCALE GENOMIC DNA]</scope>
    <source>
        <strain evidence="3">Baker2002</strain>
    </source>
</reference>
<evidence type="ECO:0000256" key="1">
    <source>
        <dbReference type="SAM" id="MobiDB-lite"/>
    </source>
</evidence>
<dbReference type="Proteomes" id="UP000268321">
    <property type="component" value="Unassembled WGS sequence"/>
</dbReference>
<feature type="region of interest" description="Disordered" evidence="1">
    <location>
        <begin position="233"/>
        <end position="255"/>
    </location>
</feature>
<dbReference type="AlphaFoldDB" id="A0A4P9ZF17"/>
<feature type="region of interest" description="Disordered" evidence="1">
    <location>
        <begin position="641"/>
        <end position="721"/>
    </location>
</feature>
<keyword evidence="3" id="KW-1185">Reference proteome</keyword>
<proteinExistence type="predicted"/>
<feature type="compositionally biased region" description="Basic and acidic residues" evidence="1">
    <location>
        <begin position="697"/>
        <end position="717"/>
    </location>
</feature>
<protein>
    <submittedName>
        <fullName evidence="2">Uncharacterized protein</fullName>
    </submittedName>
</protein>
<gene>
    <name evidence="2" type="ORF">METBISCDRAFT_13620</name>
</gene>
<organism evidence="2 3">
    <name type="scientific">Metschnikowia bicuspidata</name>
    <dbReference type="NCBI Taxonomy" id="27322"/>
    <lineage>
        <taxon>Eukaryota</taxon>
        <taxon>Fungi</taxon>
        <taxon>Dikarya</taxon>
        <taxon>Ascomycota</taxon>
        <taxon>Saccharomycotina</taxon>
        <taxon>Pichiomycetes</taxon>
        <taxon>Metschnikowiaceae</taxon>
        <taxon>Metschnikowia</taxon>
    </lineage>
</organism>